<comment type="caution">
    <text evidence="1">The sequence shown here is derived from an EMBL/GenBank/DDBJ whole genome shotgun (WGS) entry which is preliminary data.</text>
</comment>
<sequence>MARYCDRALRGIMKCRANPITTALIVVRELETFDVGTKGPCSEKKITSSPIQLVGRRQTEGMMLKTFLPEFAIAPKILPFHKHTVLNSKNIVF</sequence>
<name>A0A4Y2NV92_ARAVE</name>
<dbReference type="Proteomes" id="UP000499080">
    <property type="component" value="Unassembled WGS sequence"/>
</dbReference>
<dbReference type="AlphaFoldDB" id="A0A4Y2NV92"/>
<evidence type="ECO:0000313" key="2">
    <source>
        <dbReference type="Proteomes" id="UP000499080"/>
    </source>
</evidence>
<organism evidence="1 2">
    <name type="scientific">Araneus ventricosus</name>
    <name type="common">Orbweaver spider</name>
    <name type="synonym">Epeira ventricosa</name>
    <dbReference type="NCBI Taxonomy" id="182803"/>
    <lineage>
        <taxon>Eukaryota</taxon>
        <taxon>Metazoa</taxon>
        <taxon>Ecdysozoa</taxon>
        <taxon>Arthropoda</taxon>
        <taxon>Chelicerata</taxon>
        <taxon>Arachnida</taxon>
        <taxon>Araneae</taxon>
        <taxon>Araneomorphae</taxon>
        <taxon>Entelegynae</taxon>
        <taxon>Araneoidea</taxon>
        <taxon>Araneidae</taxon>
        <taxon>Araneus</taxon>
    </lineage>
</organism>
<proteinExistence type="predicted"/>
<evidence type="ECO:0000313" key="1">
    <source>
        <dbReference type="EMBL" id="GBN42944.1"/>
    </source>
</evidence>
<protein>
    <submittedName>
        <fullName evidence="1">Uncharacterized protein</fullName>
    </submittedName>
</protein>
<keyword evidence="2" id="KW-1185">Reference proteome</keyword>
<gene>
    <name evidence="1" type="ORF">AVEN_116643_1</name>
</gene>
<reference evidence="1 2" key="1">
    <citation type="journal article" date="2019" name="Sci. Rep.">
        <title>Orb-weaving spider Araneus ventricosus genome elucidates the spidroin gene catalogue.</title>
        <authorList>
            <person name="Kono N."/>
            <person name="Nakamura H."/>
            <person name="Ohtoshi R."/>
            <person name="Moran D.A.P."/>
            <person name="Shinohara A."/>
            <person name="Yoshida Y."/>
            <person name="Fujiwara M."/>
            <person name="Mori M."/>
            <person name="Tomita M."/>
            <person name="Arakawa K."/>
        </authorList>
    </citation>
    <scope>NUCLEOTIDE SEQUENCE [LARGE SCALE GENOMIC DNA]</scope>
</reference>
<accession>A0A4Y2NV92</accession>
<dbReference type="EMBL" id="BGPR01009892">
    <property type="protein sequence ID" value="GBN42944.1"/>
    <property type="molecule type" value="Genomic_DNA"/>
</dbReference>